<dbReference type="RefSeq" id="WP_160224311.1">
    <property type="nucleotide sequence ID" value="NZ_CP029149.1"/>
</dbReference>
<keyword evidence="2" id="KW-1185">Reference proteome</keyword>
<dbReference type="PROSITE" id="PS50206">
    <property type="entry name" value="RHODANESE_3"/>
    <property type="match status" value="1"/>
</dbReference>
<dbReference type="SUPFAM" id="SSF52821">
    <property type="entry name" value="Rhodanese/Cell cycle control phosphatase"/>
    <property type="match status" value="1"/>
</dbReference>
<dbReference type="PANTHER" id="PTHR43031:SF18">
    <property type="entry name" value="RHODANESE-RELATED SULFURTRANSFERASES"/>
    <property type="match status" value="1"/>
</dbReference>
<accession>A0A6P1QWX2</accession>
<protein>
    <submittedName>
        <fullName evidence="1">Rhodanese</fullName>
    </submittedName>
</protein>
<organism evidence="1 2">
    <name type="scientific">Bergeyella cardium</name>
    <dbReference type="NCBI Taxonomy" id="1585976"/>
    <lineage>
        <taxon>Bacteria</taxon>
        <taxon>Pseudomonadati</taxon>
        <taxon>Bacteroidota</taxon>
        <taxon>Flavobacteriia</taxon>
        <taxon>Flavobacteriales</taxon>
        <taxon>Weeksellaceae</taxon>
        <taxon>Bergeyella</taxon>
    </lineage>
</organism>
<evidence type="ECO:0000313" key="1">
    <source>
        <dbReference type="EMBL" id="QHN65493.1"/>
    </source>
</evidence>
<dbReference type="Gene3D" id="2.60.120.10">
    <property type="entry name" value="Jelly Rolls"/>
    <property type="match status" value="1"/>
</dbReference>
<dbReference type="SMART" id="SM00450">
    <property type="entry name" value="RHOD"/>
    <property type="match status" value="1"/>
</dbReference>
<dbReference type="OrthoDB" id="4411894at2"/>
<dbReference type="InterPro" id="IPR001763">
    <property type="entry name" value="Rhodanese-like_dom"/>
</dbReference>
<dbReference type="Proteomes" id="UP000464318">
    <property type="component" value="Chromosome"/>
</dbReference>
<dbReference type="EMBL" id="CP029149">
    <property type="protein sequence ID" value="QHN65493.1"/>
    <property type="molecule type" value="Genomic_DNA"/>
</dbReference>
<dbReference type="InterPro" id="IPR036873">
    <property type="entry name" value="Rhodanese-like_dom_sf"/>
</dbReference>
<dbReference type="Gene3D" id="3.40.250.10">
    <property type="entry name" value="Rhodanese-like domain"/>
    <property type="match status" value="1"/>
</dbReference>
<reference evidence="1 2" key="1">
    <citation type="submission" date="2018-04" db="EMBL/GenBank/DDBJ databases">
        <title>Characteristic and Complete Genome Sequencing of A Novel Member of Infective Endocarditis Causative Bacteria: Bergeyella cardium QL-PH.</title>
        <authorList>
            <person name="Pan H."/>
            <person name="Sun E."/>
            <person name="Zhang Y."/>
        </authorList>
    </citation>
    <scope>NUCLEOTIDE SEQUENCE [LARGE SCALE GENOMIC DNA]</scope>
    <source>
        <strain evidence="1 2">HPQL</strain>
    </source>
</reference>
<dbReference type="SUPFAM" id="SSF51182">
    <property type="entry name" value="RmlC-like cupins"/>
    <property type="match status" value="1"/>
</dbReference>
<proteinExistence type="predicted"/>
<dbReference type="InterPro" id="IPR050229">
    <property type="entry name" value="GlpE_sulfurtransferase"/>
</dbReference>
<dbReference type="InterPro" id="IPR014710">
    <property type="entry name" value="RmlC-like_jellyroll"/>
</dbReference>
<dbReference type="Pfam" id="PF00581">
    <property type="entry name" value="Rhodanese"/>
    <property type="match status" value="1"/>
</dbReference>
<gene>
    <name evidence="1" type="ORF">DBX24_06145</name>
</gene>
<dbReference type="CDD" id="cd00158">
    <property type="entry name" value="RHOD"/>
    <property type="match status" value="1"/>
</dbReference>
<evidence type="ECO:0000313" key="2">
    <source>
        <dbReference type="Proteomes" id="UP000464318"/>
    </source>
</evidence>
<name>A0A6P1QWX2_9FLAO</name>
<dbReference type="KEGG" id="bcad:DBX24_06145"/>
<dbReference type="InterPro" id="IPR011051">
    <property type="entry name" value="RmlC_Cupin_sf"/>
</dbReference>
<dbReference type="PANTHER" id="PTHR43031">
    <property type="entry name" value="FAD-DEPENDENT OXIDOREDUCTASE"/>
    <property type="match status" value="1"/>
</dbReference>
<sequence length="212" mass="23583">MKSTKFLFPLILLLSFFTSVARAQSLSEVINSKDAVLVDVRSEKEFDEGSVKGAINIPVDTIDKQVYQLKGKKVVVFCRSGKRAEKAYQILKKQGVNVYNGKTVDNVKMLQKSNIIQKVKFLKDKPSVFVIKSGSTAKQVAVALGKDAVLPNHTTSEPALLVVLRGKVKFIIAGEEILLNTYDTYHIPADIEHELVGLDKENLFTVTKSKDW</sequence>
<dbReference type="AlphaFoldDB" id="A0A6P1QWX2"/>